<evidence type="ECO:0000256" key="3">
    <source>
        <dbReference type="ARBA" id="ARBA00023125"/>
    </source>
</evidence>
<dbReference type="CDD" id="cd08475">
    <property type="entry name" value="PBP2_CrgA_like_6"/>
    <property type="match status" value="1"/>
</dbReference>
<dbReference type="PANTHER" id="PTHR30537:SF72">
    <property type="entry name" value="LYSR FAMILY TRANSCRIPTIONAL REGULATOR"/>
    <property type="match status" value="1"/>
</dbReference>
<dbReference type="InterPro" id="IPR005119">
    <property type="entry name" value="LysR_subst-bd"/>
</dbReference>
<dbReference type="Gene3D" id="1.10.10.10">
    <property type="entry name" value="Winged helix-like DNA-binding domain superfamily/Winged helix DNA-binding domain"/>
    <property type="match status" value="1"/>
</dbReference>
<dbReference type="InterPro" id="IPR058163">
    <property type="entry name" value="LysR-type_TF_proteobact-type"/>
</dbReference>
<dbReference type="SUPFAM" id="SSF53850">
    <property type="entry name" value="Periplasmic binding protein-like II"/>
    <property type="match status" value="1"/>
</dbReference>
<evidence type="ECO:0000256" key="1">
    <source>
        <dbReference type="ARBA" id="ARBA00009437"/>
    </source>
</evidence>
<dbReference type="InterPro" id="IPR036390">
    <property type="entry name" value="WH_DNA-bd_sf"/>
</dbReference>
<dbReference type="PROSITE" id="PS50931">
    <property type="entry name" value="HTH_LYSR"/>
    <property type="match status" value="1"/>
</dbReference>
<dbReference type="AlphaFoldDB" id="A0A6I3XR67"/>
<keyword evidence="2" id="KW-0805">Transcription regulation</keyword>
<dbReference type="OrthoDB" id="9110639at2"/>
<dbReference type="GO" id="GO:0043565">
    <property type="term" value="F:sequence-specific DNA binding"/>
    <property type="evidence" value="ECO:0007669"/>
    <property type="project" value="TreeGrafter"/>
</dbReference>
<dbReference type="InterPro" id="IPR036388">
    <property type="entry name" value="WH-like_DNA-bd_sf"/>
</dbReference>
<evidence type="ECO:0000256" key="2">
    <source>
        <dbReference type="ARBA" id="ARBA00023015"/>
    </source>
</evidence>
<keyword evidence="3" id="KW-0238">DNA-binding</keyword>
<dbReference type="Proteomes" id="UP000431684">
    <property type="component" value="Unassembled WGS sequence"/>
</dbReference>
<dbReference type="Pfam" id="PF00126">
    <property type="entry name" value="HTH_1"/>
    <property type="match status" value="1"/>
</dbReference>
<gene>
    <name evidence="6" type="ORF">GJV26_17675</name>
</gene>
<dbReference type="EMBL" id="WNWM01000002">
    <property type="protein sequence ID" value="MUI14275.1"/>
    <property type="molecule type" value="Genomic_DNA"/>
</dbReference>
<reference evidence="6 7" key="1">
    <citation type="submission" date="2019-11" db="EMBL/GenBank/DDBJ databases">
        <title>Draft Genome Sequences of Six Type Strains of the Genus Massilia.</title>
        <authorList>
            <person name="Miess H."/>
            <person name="Frediansyah A."/>
            <person name="Goeker M."/>
            <person name="Gross H."/>
        </authorList>
    </citation>
    <scope>NUCLEOTIDE SEQUENCE [LARGE SCALE GENOMIC DNA]</scope>
    <source>
        <strain evidence="6 7">DSM 17513</strain>
    </source>
</reference>
<dbReference type="GO" id="GO:0003700">
    <property type="term" value="F:DNA-binding transcription factor activity"/>
    <property type="evidence" value="ECO:0007669"/>
    <property type="project" value="InterPro"/>
</dbReference>
<sequence length="310" mass="34082">MFSSERLKGIDVFVSVVERGSFVAAAERLHLTSSAVSKSIARLEARLGTRLFERTTRRLALTDAGTLFHQTCLRVLADLEEVETSIGAEVEQPVGRVRIDLPASYGRMHALPVILQFVKSHGLLVPHISLSDHFIDLVEERVDIVVRIGGTDVWPGALGHHYLGTQRLIFCASPEYLARRGVPETDADLDQHDRVVYARGDGTVNSWLFAGIEHGTLEQRFMPARIAVGDGEGQVAAVLAGYGITQLPTWLVQQELEHGTLVEVLPHLATDGLSMNLVWLKSRQHLPKVRLLLDVLARSLTPSGHVPPAL</sequence>
<evidence type="ECO:0000259" key="5">
    <source>
        <dbReference type="PROSITE" id="PS50931"/>
    </source>
</evidence>
<dbReference type="SUPFAM" id="SSF46785">
    <property type="entry name" value="Winged helix' DNA-binding domain"/>
    <property type="match status" value="1"/>
</dbReference>
<keyword evidence="4" id="KW-0804">Transcription</keyword>
<feature type="domain" description="HTH lysR-type" evidence="5">
    <location>
        <begin position="5"/>
        <end position="62"/>
    </location>
</feature>
<dbReference type="Pfam" id="PF03466">
    <property type="entry name" value="LysR_substrate"/>
    <property type="match status" value="1"/>
</dbReference>
<dbReference type="PANTHER" id="PTHR30537">
    <property type="entry name" value="HTH-TYPE TRANSCRIPTIONAL REGULATOR"/>
    <property type="match status" value="1"/>
</dbReference>
<dbReference type="PRINTS" id="PR00039">
    <property type="entry name" value="HTHLYSR"/>
</dbReference>
<proteinExistence type="inferred from homology"/>
<dbReference type="GO" id="GO:0006351">
    <property type="term" value="P:DNA-templated transcription"/>
    <property type="evidence" value="ECO:0007669"/>
    <property type="project" value="TreeGrafter"/>
</dbReference>
<dbReference type="RefSeq" id="WP_155709984.1">
    <property type="nucleotide sequence ID" value="NZ_BMWU01000002.1"/>
</dbReference>
<dbReference type="FunFam" id="1.10.10.10:FF:000001">
    <property type="entry name" value="LysR family transcriptional regulator"/>
    <property type="match status" value="1"/>
</dbReference>
<name>A0A6I3XR67_9BURK</name>
<evidence type="ECO:0000256" key="4">
    <source>
        <dbReference type="ARBA" id="ARBA00023163"/>
    </source>
</evidence>
<keyword evidence="7" id="KW-1185">Reference proteome</keyword>
<protein>
    <submittedName>
        <fullName evidence="6">LysR family transcriptional regulator</fullName>
    </submittedName>
</protein>
<evidence type="ECO:0000313" key="7">
    <source>
        <dbReference type="Proteomes" id="UP000431684"/>
    </source>
</evidence>
<evidence type="ECO:0000313" key="6">
    <source>
        <dbReference type="EMBL" id="MUI14275.1"/>
    </source>
</evidence>
<accession>A0A6I3XR67</accession>
<comment type="similarity">
    <text evidence="1">Belongs to the LysR transcriptional regulatory family.</text>
</comment>
<dbReference type="Gene3D" id="3.40.190.290">
    <property type="match status" value="1"/>
</dbReference>
<organism evidence="6 7">
    <name type="scientific">Pseudoduganella dura</name>
    <dbReference type="NCBI Taxonomy" id="321982"/>
    <lineage>
        <taxon>Bacteria</taxon>
        <taxon>Pseudomonadati</taxon>
        <taxon>Pseudomonadota</taxon>
        <taxon>Betaproteobacteria</taxon>
        <taxon>Burkholderiales</taxon>
        <taxon>Oxalobacteraceae</taxon>
        <taxon>Telluria group</taxon>
        <taxon>Pseudoduganella</taxon>
    </lineage>
</organism>
<comment type="caution">
    <text evidence="6">The sequence shown here is derived from an EMBL/GenBank/DDBJ whole genome shotgun (WGS) entry which is preliminary data.</text>
</comment>
<dbReference type="InterPro" id="IPR000847">
    <property type="entry name" value="LysR_HTH_N"/>
</dbReference>